<dbReference type="Pfam" id="PF04480">
    <property type="entry name" value="DUF559"/>
    <property type="match status" value="1"/>
</dbReference>
<dbReference type="Gene3D" id="3.40.960.10">
    <property type="entry name" value="VSR Endonuclease"/>
    <property type="match status" value="1"/>
</dbReference>
<evidence type="ECO:0000259" key="1">
    <source>
        <dbReference type="Pfam" id="PF04480"/>
    </source>
</evidence>
<dbReference type="AlphaFoldDB" id="A0A8I0HQX5"/>
<comment type="caution">
    <text evidence="2">The sequence shown here is derived from an EMBL/GenBank/DDBJ whole genome shotgun (WGS) entry which is preliminary data.</text>
</comment>
<name>A0A8I0HQX5_9CORY</name>
<dbReference type="Proteomes" id="UP000650224">
    <property type="component" value="Unassembled WGS sequence"/>
</dbReference>
<sequence>MISCMKNWGQEFNLINLTRLKQSDHVLNAHLRDGTLRKLTAEVAMNSAAYLDLTPWDKAAAKAFAVGMTMDKAVIGGQAAARLWELDTLEVEKHVACYLPNCGTPSSPRTWPEGVIYRYGRLDPTDIREYHGIRVASLMRLLLDVAHYDGLHAAVVVIDSARRRYPELTRAELYRRLEGYRRYRGMRVLRQAIGRSVPNSDSAQETRARLILQEADLPGITSIQPQVRFNRDVNGRFYLVDFLINGWIIVEVDGRSKYNAGSPKELESALIAERDREKFFTNHGYVVLRIEPKQLNGQEPELLRLLTDVLASGPPTHFRKAA</sequence>
<proteinExistence type="predicted"/>
<dbReference type="EMBL" id="JACSPR010000004">
    <property type="protein sequence ID" value="MBD8030075.1"/>
    <property type="molecule type" value="Genomic_DNA"/>
</dbReference>
<gene>
    <name evidence="2" type="ORF">H9627_07040</name>
</gene>
<evidence type="ECO:0000313" key="3">
    <source>
        <dbReference type="Proteomes" id="UP000650224"/>
    </source>
</evidence>
<feature type="domain" description="DUF559" evidence="1">
    <location>
        <begin position="226"/>
        <end position="303"/>
    </location>
</feature>
<keyword evidence="3" id="KW-1185">Reference proteome</keyword>
<dbReference type="InterPro" id="IPR007569">
    <property type="entry name" value="DUF559"/>
</dbReference>
<organism evidence="2 3">
    <name type="scientific">Corynebacterium gallinarum</name>
    <dbReference type="NCBI Taxonomy" id="2762214"/>
    <lineage>
        <taxon>Bacteria</taxon>
        <taxon>Bacillati</taxon>
        <taxon>Actinomycetota</taxon>
        <taxon>Actinomycetes</taxon>
        <taxon>Mycobacteriales</taxon>
        <taxon>Corynebacteriaceae</taxon>
        <taxon>Corynebacterium</taxon>
    </lineage>
</organism>
<accession>A0A8I0HQX5</accession>
<protein>
    <submittedName>
        <fullName evidence="2">DUF559 domain-containing protein</fullName>
    </submittedName>
</protein>
<evidence type="ECO:0000313" key="2">
    <source>
        <dbReference type="EMBL" id="MBD8030075.1"/>
    </source>
</evidence>
<reference evidence="2 3" key="1">
    <citation type="submission" date="2020-08" db="EMBL/GenBank/DDBJ databases">
        <title>A Genomic Blueprint of the Chicken Gut Microbiome.</title>
        <authorList>
            <person name="Gilroy R."/>
            <person name="Ravi A."/>
            <person name="Getino M."/>
            <person name="Pursley I."/>
            <person name="Horton D.L."/>
            <person name="Alikhan N.-F."/>
            <person name="Baker D."/>
            <person name="Gharbi K."/>
            <person name="Hall N."/>
            <person name="Watson M."/>
            <person name="Adriaenssens E.M."/>
            <person name="Foster-Nyarko E."/>
            <person name="Jarju S."/>
            <person name="Secka A."/>
            <person name="Antonio M."/>
            <person name="Oren A."/>
            <person name="Chaudhuri R."/>
            <person name="La Ragione R.M."/>
            <person name="Hildebrand F."/>
            <person name="Pallen M.J."/>
        </authorList>
    </citation>
    <scope>NUCLEOTIDE SEQUENCE [LARGE SCALE GENOMIC DNA]</scope>
    <source>
        <strain evidence="2 3">Sa1YVA5</strain>
    </source>
</reference>